<protein>
    <recommendedName>
        <fullName evidence="2">DUF4190 domain-containing protein</fullName>
    </recommendedName>
</protein>
<dbReference type="Proteomes" id="UP000199039">
    <property type="component" value="Unassembled WGS sequence"/>
</dbReference>
<keyword evidence="1" id="KW-1133">Transmembrane helix</keyword>
<evidence type="ECO:0000259" key="2">
    <source>
        <dbReference type="Pfam" id="PF13828"/>
    </source>
</evidence>
<keyword evidence="1" id="KW-0812">Transmembrane</keyword>
<accession>A0A1G6KW52</accession>
<sequence>MPNKNSLAVWALVLGIVGLLCCGPAGIAAIIVGNNAKKAVASGQANNGGMAKAGVILGWIAIPVWIIALIVRANAGAFNF</sequence>
<proteinExistence type="predicted"/>
<dbReference type="Pfam" id="PF13828">
    <property type="entry name" value="DUF4190"/>
    <property type="match status" value="1"/>
</dbReference>
<feature type="domain" description="DUF4190" evidence="2">
    <location>
        <begin position="7"/>
        <end position="68"/>
    </location>
</feature>
<keyword evidence="4" id="KW-1185">Reference proteome</keyword>
<feature type="transmembrane region" description="Helical" evidence="1">
    <location>
        <begin position="53"/>
        <end position="71"/>
    </location>
</feature>
<evidence type="ECO:0000313" key="4">
    <source>
        <dbReference type="Proteomes" id="UP000199039"/>
    </source>
</evidence>
<dbReference type="AlphaFoldDB" id="A0A1G6KW52"/>
<dbReference type="InterPro" id="IPR025241">
    <property type="entry name" value="DUF4190"/>
</dbReference>
<evidence type="ECO:0000313" key="3">
    <source>
        <dbReference type="EMBL" id="SDC35028.1"/>
    </source>
</evidence>
<organism evidence="3 4">
    <name type="scientific">Sanguibacter gelidistatuariae</name>
    <dbReference type="NCBI Taxonomy" id="1814289"/>
    <lineage>
        <taxon>Bacteria</taxon>
        <taxon>Bacillati</taxon>
        <taxon>Actinomycetota</taxon>
        <taxon>Actinomycetes</taxon>
        <taxon>Micrococcales</taxon>
        <taxon>Sanguibacteraceae</taxon>
        <taxon>Sanguibacter</taxon>
    </lineage>
</organism>
<name>A0A1G6KW52_9MICO</name>
<dbReference type="EMBL" id="FMYH01000002">
    <property type="protein sequence ID" value="SDC35028.1"/>
    <property type="molecule type" value="Genomic_DNA"/>
</dbReference>
<keyword evidence="1" id="KW-0472">Membrane</keyword>
<evidence type="ECO:0000256" key="1">
    <source>
        <dbReference type="SAM" id="Phobius"/>
    </source>
</evidence>
<reference evidence="3 4" key="1">
    <citation type="submission" date="2016-09" db="EMBL/GenBank/DDBJ databases">
        <authorList>
            <person name="Capua I."/>
            <person name="De Benedictis P."/>
            <person name="Joannis T."/>
            <person name="Lombin L.H."/>
            <person name="Cattoli G."/>
        </authorList>
    </citation>
    <scope>NUCLEOTIDE SEQUENCE [LARGE SCALE GENOMIC DNA]</scope>
    <source>
        <strain evidence="3 4">ISLP-3</strain>
    </source>
</reference>
<gene>
    <name evidence="3" type="ORF">SAMN05216410_1696</name>
</gene>